<dbReference type="EMBL" id="CADEHS020000461">
    <property type="protein sequence ID" value="CAG9952024.1"/>
    <property type="molecule type" value="Genomic_DNA"/>
</dbReference>
<reference evidence="1" key="1">
    <citation type="submission" date="2020-04" db="EMBL/GenBank/DDBJ databases">
        <authorList>
            <person name="Broberg M."/>
        </authorList>
    </citation>
    <scope>NUCLEOTIDE SEQUENCE</scope>
</reference>
<accession>A0ACA9UH51</accession>
<name>A0ACA9UH51_BIOOC</name>
<comment type="caution">
    <text evidence="1">The sequence shown here is derived from an EMBL/GenBank/DDBJ whole genome shotgun (WGS) entry which is preliminary data.</text>
</comment>
<dbReference type="Proteomes" id="UP000836387">
    <property type="component" value="Unassembled WGS sequence"/>
</dbReference>
<protein>
    <submittedName>
        <fullName evidence="1">Uncharacterized protein</fullName>
    </submittedName>
</protein>
<sequence length="201" mass="22853">MQIRLRNSTLVILPSAIILGAALLFATLQATFPSTYTPPHVTLAQEPSVAVVGLCLLSRDLADYFMANAATFQPDRHGANGRDRQQEPTLFSILQLDPFESPFNEARMACKNLKPYTGDIKETVFQASSIAVRRESLLNWENRRAFAILVQEAMFRLIREDTRCIYMDWLERKNERSKKQGNDGFHHVDWKNKCKGILPGL</sequence>
<proteinExistence type="predicted"/>
<gene>
    <name evidence="1" type="ORF">CRV2_00018128</name>
</gene>
<organism evidence="1 2">
    <name type="scientific">Clonostachys rosea f. rosea IK726</name>
    <dbReference type="NCBI Taxonomy" id="1349383"/>
    <lineage>
        <taxon>Eukaryota</taxon>
        <taxon>Fungi</taxon>
        <taxon>Dikarya</taxon>
        <taxon>Ascomycota</taxon>
        <taxon>Pezizomycotina</taxon>
        <taxon>Sordariomycetes</taxon>
        <taxon>Hypocreomycetidae</taxon>
        <taxon>Hypocreales</taxon>
        <taxon>Bionectriaceae</taxon>
        <taxon>Clonostachys</taxon>
    </lineage>
</organism>
<reference evidence="1" key="2">
    <citation type="submission" date="2021-10" db="EMBL/GenBank/DDBJ databases">
        <authorList>
            <person name="Piombo E."/>
        </authorList>
    </citation>
    <scope>NUCLEOTIDE SEQUENCE</scope>
</reference>
<evidence type="ECO:0000313" key="2">
    <source>
        <dbReference type="Proteomes" id="UP000836387"/>
    </source>
</evidence>
<keyword evidence="2" id="KW-1185">Reference proteome</keyword>
<evidence type="ECO:0000313" key="1">
    <source>
        <dbReference type="EMBL" id="CAG9952024.1"/>
    </source>
</evidence>